<name>A0A9N9F1A9_9GLOM</name>
<evidence type="ECO:0000313" key="2">
    <source>
        <dbReference type="EMBL" id="CAG8501462.1"/>
    </source>
</evidence>
<proteinExistence type="predicted"/>
<feature type="compositionally biased region" description="Basic residues" evidence="1">
    <location>
        <begin position="90"/>
        <end position="99"/>
    </location>
</feature>
<evidence type="ECO:0000256" key="1">
    <source>
        <dbReference type="SAM" id="MobiDB-lite"/>
    </source>
</evidence>
<comment type="caution">
    <text evidence="2">The sequence shown here is derived from an EMBL/GenBank/DDBJ whole genome shotgun (WGS) entry which is preliminary data.</text>
</comment>
<organism evidence="2 3">
    <name type="scientific">Dentiscutata erythropus</name>
    <dbReference type="NCBI Taxonomy" id="1348616"/>
    <lineage>
        <taxon>Eukaryota</taxon>
        <taxon>Fungi</taxon>
        <taxon>Fungi incertae sedis</taxon>
        <taxon>Mucoromycota</taxon>
        <taxon>Glomeromycotina</taxon>
        <taxon>Glomeromycetes</taxon>
        <taxon>Diversisporales</taxon>
        <taxon>Gigasporaceae</taxon>
        <taxon>Dentiscutata</taxon>
    </lineage>
</organism>
<dbReference type="EMBL" id="CAJVPY010000973">
    <property type="protein sequence ID" value="CAG8501462.1"/>
    <property type="molecule type" value="Genomic_DNA"/>
</dbReference>
<gene>
    <name evidence="2" type="ORF">DERYTH_LOCUS2923</name>
</gene>
<dbReference type="AlphaFoldDB" id="A0A9N9F1A9"/>
<keyword evidence="3" id="KW-1185">Reference proteome</keyword>
<reference evidence="2" key="1">
    <citation type="submission" date="2021-06" db="EMBL/GenBank/DDBJ databases">
        <authorList>
            <person name="Kallberg Y."/>
            <person name="Tangrot J."/>
            <person name="Rosling A."/>
        </authorList>
    </citation>
    <scope>NUCLEOTIDE SEQUENCE</scope>
    <source>
        <strain evidence="2">MA453B</strain>
    </source>
</reference>
<feature type="region of interest" description="Disordered" evidence="1">
    <location>
        <begin position="69"/>
        <end position="104"/>
    </location>
</feature>
<dbReference type="OrthoDB" id="2427034at2759"/>
<accession>A0A9N9F1A9</accession>
<feature type="compositionally biased region" description="Low complexity" evidence="1">
    <location>
        <begin position="77"/>
        <end position="89"/>
    </location>
</feature>
<dbReference type="Proteomes" id="UP000789405">
    <property type="component" value="Unassembled WGS sequence"/>
</dbReference>
<protein>
    <submittedName>
        <fullName evidence="2">7972_t:CDS:1</fullName>
    </submittedName>
</protein>
<sequence length="154" mass="17789">MCHVSNSLFLDSNQTIQRESKKLNQLYLILDEQHTIYPYIKILKKLFAPQLDKGETKQQYLDLIYSHNSDNEKSTDKSSSSVSDNNNKVGVKRKFKSKKQVQQTTNIENNKTEYLPSISPNGLLQRVWATIFLFLDELWTIPSNIALLISILDP</sequence>
<evidence type="ECO:0000313" key="3">
    <source>
        <dbReference type="Proteomes" id="UP000789405"/>
    </source>
</evidence>